<gene>
    <name evidence="12" type="primary">ettA</name>
    <name evidence="14" type="ORF">CGE01nite_04730</name>
</gene>
<proteinExistence type="inferred from homology"/>
<evidence type="ECO:0000256" key="8">
    <source>
        <dbReference type="ARBA" id="ARBA00022840"/>
    </source>
</evidence>
<keyword evidence="8 12" id="KW-0067">ATP-binding</keyword>
<dbReference type="GO" id="GO:0005737">
    <property type="term" value="C:cytoplasm"/>
    <property type="evidence" value="ECO:0007669"/>
    <property type="project" value="UniProtKB-SubCell"/>
</dbReference>
<sequence>MAEFIYSMYKARKAHGDKVILDDVSLNFLPGAKIGVVGPNGAGKSTILKIMAGLDQPSNGEARLSPGYTVGILQQEPPLNDDKTVLGNVEEGVAEIKGKLDRYNEISALMAEPDADFDALLVEMGQLQEAIDAADAWDLDAQLEQAMDALRCPPADADVKILSGGERRRVALCKLLLEKPDLLLLDEPTNHLDAESVQWLEQHLKSYAGAILAVTHDRYFLDNIAEWICEVDRGRLYPYEGNYSTYLEKKQERLQVQGKKDAKLAKRLKEELEWVRSNAKGRQTKSKSRLARYEEMAAEAERTRKLDFEEIQIPPGPRLGSLVLEATKLEKGFDGRTLIDGLSFTLPRNGIVGVIGPNGVGKTTLFKTIVGLEPLDGGELKIGETVSISYVDQSRGGIDPKKTLWEVVSDGLDFLKVGNVEIPSRAYVASFGFKGPDQQKPAGVLSGGERNRLNLALTLKQGGNLLLLDEPTNDLDVETLGSLENALLEFPGCAVVVSHDRWFLDRVATHILAYEGTEEDPANWYWFEGNFASYEENKISRLGADAARPHRVTYRKLRRD</sequence>
<dbReference type="EMBL" id="BJLQ01000003">
    <property type="protein sequence ID" value="GEA83222.1"/>
    <property type="molecule type" value="Genomic_DNA"/>
</dbReference>
<feature type="binding site" evidence="12">
    <location>
        <begin position="356"/>
        <end position="363"/>
    </location>
    <ligand>
        <name>ATP</name>
        <dbReference type="ChEBI" id="CHEBI:30616"/>
        <label>2</label>
    </ligand>
</feature>
<keyword evidence="15" id="KW-1185">Reference proteome</keyword>
<feature type="domain" description="ABC transporter" evidence="13">
    <location>
        <begin position="6"/>
        <end position="258"/>
    </location>
</feature>
<dbReference type="NCBIfam" id="NF008775">
    <property type="entry name" value="PRK11819.1"/>
    <property type="match status" value="1"/>
</dbReference>
<keyword evidence="6 12" id="KW-0547">Nucleotide-binding</keyword>
<name>A0A4Y3KGV5_9CELL</name>
<dbReference type="PROSITE" id="PS50893">
    <property type="entry name" value="ABC_TRANSPORTER_2"/>
    <property type="match status" value="2"/>
</dbReference>
<comment type="subcellular location">
    <subcellularLocation>
        <location evidence="12">Cytoplasm</location>
    </subcellularLocation>
    <text evidence="12">Associates with ribosomes and polysomes.</text>
</comment>
<dbReference type="Gene3D" id="3.40.50.300">
    <property type="entry name" value="P-loop containing nucleotide triphosphate hydrolases"/>
    <property type="match status" value="2"/>
</dbReference>
<comment type="domain">
    <text evidence="12">The P-site tRNA interaction motif (PtIM domain) probably interacts with the P-site tRNA(fMet) as well as the 23S rRNA.</text>
</comment>
<evidence type="ECO:0000256" key="10">
    <source>
        <dbReference type="ARBA" id="ARBA00022884"/>
    </source>
</evidence>
<dbReference type="Pfam" id="PF12848">
    <property type="entry name" value="ABC_tran_Xtn"/>
    <property type="match status" value="1"/>
</dbReference>
<keyword evidence="10 12" id="KW-0694">RNA-binding</keyword>
<dbReference type="GO" id="GO:0045900">
    <property type="term" value="P:negative regulation of translational elongation"/>
    <property type="evidence" value="ECO:0007669"/>
    <property type="project" value="UniProtKB-UniRule"/>
</dbReference>
<keyword evidence="7 12" id="KW-0378">Hydrolase</keyword>
<comment type="function">
    <text evidence="12">A translation factor that gates the progression of the 70S ribosomal initiation complex (IC, containing tRNA(fMet) in the P-site) into the translation elongation cycle by using a mechanism sensitive to the ATP/ADP ratio. Binds to the 70S ribosome E-site where it modulates the state of the translating ribosome during subunit translocation. ATP hydrolysis probably frees it from the ribosome, which can enter the elongation phase.</text>
</comment>
<reference evidence="14 15" key="1">
    <citation type="submission" date="2019-06" db="EMBL/GenBank/DDBJ databases">
        <title>Whole genome shotgun sequence of Cellulomonas gelida NBRC 3748.</title>
        <authorList>
            <person name="Hosoyama A."/>
            <person name="Uohara A."/>
            <person name="Ohji S."/>
            <person name="Ichikawa N."/>
        </authorList>
    </citation>
    <scope>NUCLEOTIDE SEQUENCE [LARGE SCALE GENOMIC DNA]</scope>
    <source>
        <strain evidence="14 15">NBRC 3748</strain>
    </source>
</reference>
<evidence type="ECO:0000256" key="6">
    <source>
        <dbReference type="ARBA" id="ARBA00022741"/>
    </source>
</evidence>
<dbReference type="GO" id="GO:0000049">
    <property type="term" value="F:tRNA binding"/>
    <property type="evidence" value="ECO:0007669"/>
    <property type="project" value="UniProtKB-UniRule"/>
</dbReference>
<dbReference type="InterPro" id="IPR022374">
    <property type="entry name" value="EttA"/>
</dbReference>
<dbReference type="InterPro" id="IPR003439">
    <property type="entry name" value="ABC_transporter-like_ATP-bd"/>
</dbReference>
<comment type="catalytic activity">
    <reaction evidence="12">
        <text>ATP + H2O = ADP + phosphate + H(+)</text>
        <dbReference type="Rhea" id="RHEA:13065"/>
        <dbReference type="ChEBI" id="CHEBI:15377"/>
        <dbReference type="ChEBI" id="CHEBI:15378"/>
        <dbReference type="ChEBI" id="CHEBI:30616"/>
        <dbReference type="ChEBI" id="CHEBI:43474"/>
        <dbReference type="ChEBI" id="CHEBI:456216"/>
    </reaction>
</comment>
<comment type="domain">
    <text evidence="12">The arm domain is inserted in the first ABC transporter domain. Probably contacts ribosomal protein L1.</text>
</comment>
<dbReference type="HAMAP" id="MF_00847">
    <property type="entry name" value="EttA"/>
    <property type="match status" value="1"/>
</dbReference>
<keyword evidence="11 12" id="KW-0648">Protein biosynthesis</keyword>
<dbReference type="GO" id="GO:0005524">
    <property type="term" value="F:ATP binding"/>
    <property type="evidence" value="ECO:0007669"/>
    <property type="project" value="UniProtKB-UniRule"/>
</dbReference>
<evidence type="ECO:0000256" key="4">
    <source>
        <dbReference type="ARBA" id="ARBA00022730"/>
    </source>
</evidence>
<evidence type="ECO:0000256" key="2">
    <source>
        <dbReference type="ARBA" id="ARBA00022490"/>
    </source>
</evidence>
<dbReference type="FunFam" id="3.40.50.300:FF:000183">
    <property type="entry name" value="ABC transporter ATP-binding protein yjjK"/>
    <property type="match status" value="1"/>
</dbReference>
<dbReference type="AlphaFoldDB" id="A0A4Y3KGV5"/>
<dbReference type="GO" id="GO:0006412">
    <property type="term" value="P:translation"/>
    <property type="evidence" value="ECO:0007669"/>
    <property type="project" value="UniProtKB-KW"/>
</dbReference>
<feature type="domain" description="ABC transporter" evidence="13">
    <location>
        <begin position="324"/>
        <end position="540"/>
    </location>
</feature>
<organism evidence="14 15">
    <name type="scientific">Cellulomonas gelida</name>
    <dbReference type="NCBI Taxonomy" id="1712"/>
    <lineage>
        <taxon>Bacteria</taxon>
        <taxon>Bacillati</taxon>
        <taxon>Actinomycetota</taxon>
        <taxon>Actinomycetes</taxon>
        <taxon>Micrococcales</taxon>
        <taxon>Cellulomonadaceae</taxon>
        <taxon>Cellulomonas</taxon>
    </lineage>
</organism>
<dbReference type="Proteomes" id="UP000320461">
    <property type="component" value="Unassembled WGS sequence"/>
</dbReference>
<dbReference type="EC" id="3.6.1.-" evidence="12"/>
<dbReference type="OrthoDB" id="4797497at2"/>
<evidence type="ECO:0000256" key="7">
    <source>
        <dbReference type="ARBA" id="ARBA00022801"/>
    </source>
</evidence>
<dbReference type="SMART" id="SM00382">
    <property type="entry name" value="AAA"/>
    <property type="match status" value="2"/>
</dbReference>
<evidence type="ECO:0000313" key="14">
    <source>
        <dbReference type="EMBL" id="GEA83222.1"/>
    </source>
</evidence>
<keyword evidence="4 12" id="KW-0699">rRNA-binding</keyword>
<dbReference type="Pfam" id="PF00005">
    <property type="entry name" value="ABC_tran"/>
    <property type="match status" value="2"/>
</dbReference>
<feature type="binding site" evidence="12">
    <location>
        <begin position="38"/>
        <end position="45"/>
    </location>
    <ligand>
        <name>ATP</name>
        <dbReference type="ChEBI" id="CHEBI:30616"/>
        <label>1</label>
    </ligand>
</feature>
<accession>A0A4Y3KGV5</accession>
<dbReference type="GO" id="GO:0019843">
    <property type="term" value="F:rRNA binding"/>
    <property type="evidence" value="ECO:0007669"/>
    <property type="project" value="UniProtKB-UniRule"/>
</dbReference>
<dbReference type="GO" id="GO:0043022">
    <property type="term" value="F:ribosome binding"/>
    <property type="evidence" value="ECO:0007669"/>
    <property type="project" value="UniProtKB-UniRule"/>
</dbReference>
<dbReference type="PROSITE" id="PS00211">
    <property type="entry name" value="ABC_TRANSPORTER_1"/>
    <property type="match status" value="2"/>
</dbReference>
<dbReference type="InterPro" id="IPR032781">
    <property type="entry name" value="ABC_tran_Xtn"/>
</dbReference>
<feature type="region of interest" description="Arm" evidence="12">
    <location>
        <begin position="94"/>
        <end position="138"/>
    </location>
</feature>
<dbReference type="RefSeq" id="WP_141368726.1">
    <property type="nucleotide sequence ID" value="NZ_BJLQ01000003.1"/>
</dbReference>
<keyword evidence="3 12" id="KW-0820">tRNA-binding</keyword>
<comment type="caution">
    <text evidence="14">The sequence shown here is derived from an EMBL/GenBank/DDBJ whole genome shotgun (WGS) entry which is preliminary data.</text>
</comment>
<dbReference type="PANTHER" id="PTHR43858:SF1">
    <property type="entry name" value="ABC TRANSPORTER-RELATED PROTEIN"/>
    <property type="match status" value="1"/>
</dbReference>
<dbReference type="PANTHER" id="PTHR43858">
    <property type="entry name" value="ENERGY-DEPENDENT TRANSLATIONAL THROTTLE PROTEIN ETTA"/>
    <property type="match status" value="1"/>
</dbReference>
<evidence type="ECO:0000256" key="1">
    <source>
        <dbReference type="ARBA" id="ARBA00005868"/>
    </source>
</evidence>
<comment type="caution">
    <text evidence="12">Lacks conserved residue(s) required for the propagation of feature annotation.</text>
</comment>
<evidence type="ECO:0000259" key="13">
    <source>
        <dbReference type="PROSITE" id="PS50893"/>
    </source>
</evidence>
<dbReference type="SUPFAM" id="SSF52540">
    <property type="entry name" value="P-loop containing nucleoside triphosphate hydrolases"/>
    <property type="match status" value="2"/>
</dbReference>
<dbReference type="GO" id="GO:0016887">
    <property type="term" value="F:ATP hydrolysis activity"/>
    <property type="evidence" value="ECO:0007669"/>
    <property type="project" value="UniProtKB-UniRule"/>
</dbReference>
<evidence type="ECO:0000256" key="12">
    <source>
        <dbReference type="HAMAP-Rule" id="MF_00847"/>
    </source>
</evidence>
<dbReference type="InterPro" id="IPR003593">
    <property type="entry name" value="AAA+_ATPase"/>
</dbReference>
<evidence type="ECO:0000256" key="3">
    <source>
        <dbReference type="ARBA" id="ARBA00022555"/>
    </source>
</evidence>
<dbReference type="InterPro" id="IPR017871">
    <property type="entry name" value="ABC_transporter-like_CS"/>
</dbReference>
<dbReference type="CDD" id="cd03221">
    <property type="entry name" value="ABCF_EF-3"/>
    <property type="match status" value="2"/>
</dbReference>
<keyword evidence="9 12" id="KW-0810">Translation regulation</keyword>
<dbReference type="NCBIfam" id="TIGR03719">
    <property type="entry name" value="ABC_ABC_ChvD"/>
    <property type="match status" value="1"/>
</dbReference>
<evidence type="ECO:0000256" key="5">
    <source>
        <dbReference type="ARBA" id="ARBA00022737"/>
    </source>
</evidence>
<dbReference type="InterPro" id="IPR027417">
    <property type="entry name" value="P-loop_NTPase"/>
</dbReference>
<keyword evidence="5 12" id="KW-0677">Repeat</keyword>
<dbReference type="FunFam" id="3.40.50.300:FF:000011">
    <property type="entry name" value="Putative ABC transporter ATP-binding component"/>
    <property type="match status" value="1"/>
</dbReference>
<evidence type="ECO:0000256" key="9">
    <source>
        <dbReference type="ARBA" id="ARBA00022845"/>
    </source>
</evidence>
<protein>
    <recommendedName>
        <fullName evidence="12">Energy-dependent translational throttle protein EttA</fullName>
        <ecNumber evidence="12">3.6.1.-</ecNumber>
    </recommendedName>
    <alternativeName>
        <fullName evidence="12">Translational regulatory factor EttA</fullName>
    </alternativeName>
</protein>
<comment type="similarity">
    <text evidence="1 12">Belongs to the ABC transporter superfamily. ABCF family. Translational throttle EttA subfamily.</text>
</comment>
<evidence type="ECO:0000256" key="11">
    <source>
        <dbReference type="ARBA" id="ARBA00022917"/>
    </source>
</evidence>
<comment type="subunit">
    <text evidence="12">Monomer. Probably contacts ribosomal proteins L1, L5, L33 and S7, the 16S and 23S rRNA and the P-site containing tRNA(fMet).</text>
</comment>
<keyword evidence="2 12" id="KW-0963">Cytoplasm</keyword>
<evidence type="ECO:0000313" key="15">
    <source>
        <dbReference type="Proteomes" id="UP000320461"/>
    </source>
</evidence>